<evidence type="ECO:0000256" key="3">
    <source>
        <dbReference type="ARBA" id="ARBA00022670"/>
    </source>
</evidence>
<feature type="domain" description="ShKT" evidence="10">
    <location>
        <begin position="516"/>
        <end position="555"/>
    </location>
</feature>
<feature type="domain" description="ShKT" evidence="10">
    <location>
        <begin position="573"/>
        <end position="609"/>
    </location>
</feature>
<dbReference type="PROSITE" id="PS51670">
    <property type="entry name" value="SHKT"/>
    <property type="match status" value="9"/>
</dbReference>
<dbReference type="InterPro" id="IPR024079">
    <property type="entry name" value="MetalloPept_cat_dom_sf"/>
</dbReference>
<dbReference type="CDD" id="cd04280">
    <property type="entry name" value="ZnMc_astacin_like"/>
    <property type="match status" value="1"/>
</dbReference>
<feature type="domain" description="F5/8 type C" evidence="9">
    <location>
        <begin position="856"/>
        <end position="1011"/>
    </location>
</feature>
<evidence type="ECO:0000256" key="6">
    <source>
        <dbReference type="PROSITE-ProRule" id="PRU01211"/>
    </source>
</evidence>
<proteinExistence type="predicted"/>
<keyword evidence="3 6" id="KW-0645">Protease</keyword>
<evidence type="ECO:0000259" key="10">
    <source>
        <dbReference type="PROSITE" id="PS51670"/>
    </source>
</evidence>
<dbReference type="SMART" id="SM00235">
    <property type="entry name" value="ZnMc"/>
    <property type="match status" value="1"/>
</dbReference>
<dbReference type="Gene3D" id="3.40.390.10">
    <property type="entry name" value="Collagenase (Catalytic Domain)"/>
    <property type="match status" value="1"/>
</dbReference>
<evidence type="ECO:0000313" key="12">
    <source>
        <dbReference type="EMBL" id="CAH3030935.1"/>
    </source>
</evidence>
<gene>
    <name evidence="12" type="ORF">PEVE_00038735</name>
</gene>
<dbReference type="PANTHER" id="PTHR10127">
    <property type="entry name" value="DISCOIDIN, CUB, EGF, LAMININ , AND ZINC METALLOPROTEASE DOMAIN CONTAINING"/>
    <property type="match status" value="1"/>
</dbReference>
<dbReference type="InterPro" id="IPR006026">
    <property type="entry name" value="Peptidase_Metallo"/>
</dbReference>
<keyword evidence="2" id="KW-0800">Toxin</keyword>
<evidence type="ECO:0000256" key="5">
    <source>
        <dbReference type="PROSITE-ProRule" id="PRU01005"/>
    </source>
</evidence>
<organism evidence="12 13">
    <name type="scientific">Porites evermanni</name>
    <dbReference type="NCBI Taxonomy" id="104178"/>
    <lineage>
        <taxon>Eukaryota</taxon>
        <taxon>Metazoa</taxon>
        <taxon>Cnidaria</taxon>
        <taxon>Anthozoa</taxon>
        <taxon>Hexacorallia</taxon>
        <taxon>Scleractinia</taxon>
        <taxon>Fungiina</taxon>
        <taxon>Poritidae</taxon>
        <taxon>Porites</taxon>
    </lineage>
</organism>
<dbReference type="EMBL" id="CALNXI010000666">
    <property type="protein sequence ID" value="CAH3030935.1"/>
    <property type="molecule type" value="Genomic_DNA"/>
</dbReference>
<dbReference type="SUPFAM" id="SSF49785">
    <property type="entry name" value="Galactose-binding domain-like"/>
    <property type="match status" value="1"/>
</dbReference>
<feature type="domain" description="ShKT" evidence="10">
    <location>
        <begin position="434"/>
        <end position="468"/>
    </location>
</feature>
<feature type="binding site" evidence="6">
    <location>
        <position position="235"/>
    </location>
    <ligand>
        <name>Zn(2+)</name>
        <dbReference type="ChEBI" id="CHEBI:29105"/>
        <note>catalytic</note>
    </ligand>
</feature>
<accession>A0ABN8MRG4</accession>
<dbReference type="PANTHER" id="PTHR10127:SF893">
    <property type="entry name" value="METALLOENDOPEPTIDASE"/>
    <property type="match status" value="1"/>
</dbReference>
<feature type="region of interest" description="Disordered" evidence="8">
    <location>
        <begin position="338"/>
        <end position="362"/>
    </location>
</feature>
<dbReference type="InterPro" id="IPR000421">
    <property type="entry name" value="FA58C"/>
</dbReference>
<name>A0ABN8MRG4_9CNID</name>
<comment type="caution">
    <text evidence="12">The sequence shown here is derived from an EMBL/GenBank/DDBJ whole genome shotgun (WGS) entry which is preliminary data.</text>
</comment>
<feature type="domain" description="ShKT" evidence="10">
    <location>
        <begin position="718"/>
        <end position="752"/>
    </location>
</feature>
<dbReference type="SMART" id="SM00254">
    <property type="entry name" value="ShKT"/>
    <property type="match status" value="9"/>
</dbReference>
<dbReference type="PROSITE" id="PS51864">
    <property type="entry name" value="ASTACIN"/>
    <property type="match status" value="1"/>
</dbReference>
<dbReference type="PRINTS" id="PR00480">
    <property type="entry name" value="ASTACIN"/>
</dbReference>
<keyword evidence="6 7" id="KW-0482">Metalloprotease</keyword>
<evidence type="ECO:0000259" key="9">
    <source>
        <dbReference type="PROSITE" id="PS50022"/>
    </source>
</evidence>
<comment type="caution">
    <text evidence="5">Lacks conserved residue(s) required for the propagation of feature annotation.</text>
</comment>
<sequence length="1030" mass="119729">MGYRCVRFRRQQVKVNLCARNKKPELTRVVGQKTVNCGTLSVITAIIVALTDERPTMEKMRQNDRMILSPEVWILVVSAFVSLANAEIPRDNDDEEENSSPRMMPDFWLYGDMKLTYHQEALLDLPSSQDNLSIPPKAPAATREKTLLWDNGIIPYVFDCSLENMPELQRIVRLAMDDWESKTCLKFVPRKDESEMDYVTFFRGTHCYSTVGKARSGRREVSVGFGCEYHNVMVHEIGHVIGFWHEHSRPDRDKYVRIVWKNVNKGWEHAFMKQTWQAVDSLNTPYDYSSIMHYKLNAFSRSSRRKTIVPLKKVRARPYRRISRIDALQVNLMYKCDDKSQRQRSSTNSGNHEGPARPARSLVSIRGYIDQSSNQEKPEKTDDPNCRDTSKACAYWAQKGFCKTRRDFMLTDCKKSCNSCDAANKVEDNSESECVDDKEACAMWAKHGYCESRPDVMNVKCRKSCRICTEEKCMDRDPRCRAWARWKYCTTDRYKHMMMQACRRSCAFCVAETHDCKDKVASRCPRLKEEGYCKSMDPDVRLRMRNMCAMTCNFCRKIKQTEGDPRPPRRPPCVDTFPMCFGWSRLGYCSSNTRERFMSEYCKRSCNLCSSINPEYIREKCLDNDIDCEEMKKQGHCELERKKRYMSFNCKRTCNLCQRNPAMPPPCTDKHRFCKYWAARGHCHIKALYMMSNCPSSCNICEHGIYEISSPRYKDAECIDKHKKCSEWTEAGYCDIYSNFMYKKCPLSCEACYPKNTQAQPCKNKMDDANCEHWAGLGYCQSRGLFMLDKCQHACNSCPKEPVKIQPAQPKGIKCDDPCKKFLERGQCTTKWRRRCIRTCLALGCDEEEVRPEGTCSEPLGVGWNFTLPDSAFKASSSLLTGGWDFGAYNARLYKQDNRYQRRIGGWCAKDKQNGHWLQVDLGKIKFVTAVATQGRDKYFEHVKSYELAFSKDGQRWNKYKEDGRFRVLPGNCDNFTPVVNKLIRPIQARFVRFYPRTFNNICMRVEVYGCSRNKGYEKTKTPPPMLGFR</sequence>
<evidence type="ECO:0000256" key="1">
    <source>
        <dbReference type="ARBA" id="ARBA00002657"/>
    </source>
</evidence>
<evidence type="ECO:0000256" key="7">
    <source>
        <dbReference type="RuleBase" id="RU361183"/>
    </source>
</evidence>
<reference evidence="12 13" key="1">
    <citation type="submission" date="2022-05" db="EMBL/GenBank/DDBJ databases">
        <authorList>
            <consortium name="Genoscope - CEA"/>
            <person name="William W."/>
        </authorList>
    </citation>
    <scope>NUCLEOTIDE SEQUENCE [LARGE SCALE GENOMIC DNA]</scope>
</reference>
<dbReference type="Proteomes" id="UP001159427">
    <property type="component" value="Unassembled WGS sequence"/>
</dbReference>
<dbReference type="InterPro" id="IPR001506">
    <property type="entry name" value="Peptidase_M12A"/>
</dbReference>
<keyword evidence="5" id="KW-1015">Disulfide bond</keyword>
<feature type="domain" description="Peptidase M12A" evidence="11">
    <location>
        <begin position="140"/>
        <end position="337"/>
    </location>
</feature>
<dbReference type="InterPro" id="IPR003582">
    <property type="entry name" value="ShKT_dom"/>
</dbReference>
<dbReference type="Pfam" id="PF01549">
    <property type="entry name" value="ShK"/>
    <property type="match status" value="9"/>
</dbReference>
<dbReference type="InterPro" id="IPR008979">
    <property type="entry name" value="Galactose-bd-like_sf"/>
</dbReference>
<dbReference type="CDD" id="cd00057">
    <property type="entry name" value="FA58C"/>
    <property type="match status" value="1"/>
</dbReference>
<dbReference type="Gene3D" id="2.60.120.260">
    <property type="entry name" value="Galactose-binding domain-like"/>
    <property type="match status" value="1"/>
</dbReference>
<dbReference type="SUPFAM" id="SSF55486">
    <property type="entry name" value="Metalloproteases ('zincins'), catalytic domain"/>
    <property type="match status" value="1"/>
</dbReference>
<feature type="domain" description="ShKT" evidence="10">
    <location>
        <begin position="386"/>
        <end position="420"/>
    </location>
</feature>
<protein>
    <recommendedName>
        <fullName evidence="7">Metalloendopeptidase</fullName>
        <ecNumber evidence="7">3.4.24.-</ecNumber>
    </recommendedName>
</protein>
<evidence type="ECO:0000256" key="4">
    <source>
        <dbReference type="ARBA" id="ARBA00022801"/>
    </source>
</evidence>
<feature type="domain" description="ShKT" evidence="10">
    <location>
        <begin position="762"/>
        <end position="798"/>
    </location>
</feature>
<dbReference type="Pfam" id="PF00754">
    <property type="entry name" value="F5_F8_type_C"/>
    <property type="match status" value="1"/>
</dbReference>
<dbReference type="SMART" id="SM00231">
    <property type="entry name" value="FA58C"/>
    <property type="match status" value="1"/>
</dbReference>
<feature type="active site" evidence="6">
    <location>
        <position position="236"/>
    </location>
</feature>
<dbReference type="PROSITE" id="PS01285">
    <property type="entry name" value="FA58C_1"/>
    <property type="match status" value="1"/>
</dbReference>
<dbReference type="PROSITE" id="PS50022">
    <property type="entry name" value="FA58C_3"/>
    <property type="match status" value="1"/>
</dbReference>
<evidence type="ECO:0000313" key="13">
    <source>
        <dbReference type="Proteomes" id="UP001159427"/>
    </source>
</evidence>
<feature type="disulfide bond" evidence="5">
    <location>
        <begin position="718"/>
        <end position="752"/>
    </location>
</feature>
<dbReference type="Gene3D" id="1.10.10.1940">
    <property type="match status" value="4"/>
</dbReference>
<keyword evidence="13" id="KW-1185">Reference proteome</keyword>
<evidence type="ECO:0000256" key="8">
    <source>
        <dbReference type="SAM" id="MobiDB-lite"/>
    </source>
</evidence>
<feature type="disulfide bond" evidence="5">
    <location>
        <begin position="434"/>
        <end position="468"/>
    </location>
</feature>
<keyword evidence="6 7" id="KW-0862">Zinc</keyword>
<evidence type="ECO:0000259" key="11">
    <source>
        <dbReference type="PROSITE" id="PS51864"/>
    </source>
</evidence>
<feature type="binding site" evidence="6">
    <location>
        <position position="239"/>
    </location>
    <ligand>
        <name>Zn(2+)</name>
        <dbReference type="ChEBI" id="CHEBI:29105"/>
        <note>catalytic</note>
    </ligand>
</feature>
<comment type="function">
    <text evidence="1">Metalloprotease.</text>
</comment>
<keyword evidence="6 7" id="KW-0479">Metal-binding</keyword>
<evidence type="ECO:0000256" key="2">
    <source>
        <dbReference type="ARBA" id="ARBA00022656"/>
    </source>
</evidence>
<feature type="domain" description="ShKT" evidence="10">
    <location>
        <begin position="621"/>
        <end position="657"/>
    </location>
</feature>
<dbReference type="Pfam" id="PF01400">
    <property type="entry name" value="Astacin"/>
    <property type="match status" value="1"/>
</dbReference>
<feature type="binding site" evidence="6">
    <location>
        <position position="245"/>
    </location>
    <ligand>
        <name>Zn(2+)</name>
        <dbReference type="ChEBI" id="CHEBI:29105"/>
        <note>catalytic</note>
    </ligand>
</feature>
<feature type="domain" description="ShKT" evidence="10">
    <location>
        <begin position="473"/>
        <end position="509"/>
    </location>
</feature>
<dbReference type="InterPro" id="IPR034035">
    <property type="entry name" value="Astacin-like_dom"/>
</dbReference>
<dbReference type="EC" id="3.4.24.-" evidence="7"/>
<comment type="cofactor">
    <cofactor evidence="6 7">
        <name>Zn(2+)</name>
        <dbReference type="ChEBI" id="CHEBI:29105"/>
    </cofactor>
    <text evidence="6 7">Binds 1 zinc ion per subunit.</text>
</comment>
<feature type="disulfide bond" evidence="5">
    <location>
        <begin position="386"/>
        <end position="420"/>
    </location>
</feature>
<keyword evidence="4 6" id="KW-0378">Hydrolase</keyword>
<feature type="disulfide bond" evidence="5">
    <location>
        <begin position="667"/>
        <end position="701"/>
    </location>
</feature>
<feature type="domain" description="ShKT" evidence="10">
    <location>
        <begin position="667"/>
        <end position="701"/>
    </location>
</feature>